<feature type="region of interest" description="Disordered" evidence="5">
    <location>
        <begin position="320"/>
        <end position="339"/>
    </location>
</feature>
<evidence type="ECO:0000256" key="6">
    <source>
        <dbReference type="SAM" id="Phobius"/>
    </source>
</evidence>
<keyword evidence="4 6" id="KW-1133">Transmembrane helix</keyword>
<dbReference type="PANTHER" id="PTHR33392:SF10">
    <property type="entry name" value="POLYISOPRENYL-TEICHOIC ACID--PEPTIDOGLYCAN TEICHOIC ACID TRANSFERASE TAGV"/>
    <property type="match status" value="1"/>
</dbReference>
<proteinExistence type="inferred from homology"/>
<evidence type="ECO:0000259" key="7">
    <source>
        <dbReference type="Pfam" id="PF03816"/>
    </source>
</evidence>
<sequence>MQQRVDIRKQKKKKRLRRWVYVGLTLFLMLAGAVVYMSVQTYTAASESYDDLGREKSDMRNEAVSISDDPISMLLLGVEDYSTNGANGRTDTMIVATFNPDDEKLKLLSLPRDTLVNIAGNGTKEKINHAHAYGGKKMAIETVEQFLDIPIDYYAAVNFEAFQNIVDILGGIKVDVPFDFEQRTKRESGNEMLQFYEGPMKLNGEEALAFARMRKQDPRGDIGRNERQQQTIKAIIDKATSVSTVTKIDDLAEEIGSNVKTNMKISEGLGFFREYSDFSVSNIDKLTLETYPRTISGLSYQIPNQESLAEVQAELKKHLELQTPDSQTNAEATTTTTQE</sequence>
<comment type="caution">
    <text evidence="8">The sequence shown here is derived from an EMBL/GenBank/DDBJ whole genome shotgun (WGS) entry which is preliminary data.</text>
</comment>
<gene>
    <name evidence="8" type="ORF">ACFSUO_08065</name>
</gene>
<feature type="compositionally biased region" description="Low complexity" evidence="5">
    <location>
        <begin position="327"/>
        <end position="339"/>
    </location>
</feature>
<dbReference type="Pfam" id="PF03816">
    <property type="entry name" value="LytR_cpsA_psr"/>
    <property type="match status" value="1"/>
</dbReference>
<dbReference type="EMBL" id="JBHUNA010000018">
    <property type="protein sequence ID" value="MFD2760920.1"/>
    <property type="molecule type" value="Genomic_DNA"/>
</dbReference>
<evidence type="ECO:0000256" key="4">
    <source>
        <dbReference type="ARBA" id="ARBA00022989"/>
    </source>
</evidence>
<evidence type="ECO:0000313" key="9">
    <source>
        <dbReference type="Proteomes" id="UP001597502"/>
    </source>
</evidence>
<keyword evidence="6" id="KW-0472">Membrane</keyword>
<name>A0ABW5V5E7_9BACI</name>
<dbReference type="Proteomes" id="UP001597502">
    <property type="component" value="Unassembled WGS sequence"/>
</dbReference>
<protein>
    <submittedName>
        <fullName evidence="8">LCP family protein</fullName>
    </submittedName>
</protein>
<feature type="domain" description="Cell envelope-related transcriptional attenuator" evidence="7">
    <location>
        <begin position="89"/>
        <end position="240"/>
    </location>
</feature>
<dbReference type="Gene3D" id="3.40.630.190">
    <property type="entry name" value="LCP protein"/>
    <property type="match status" value="1"/>
</dbReference>
<evidence type="ECO:0000256" key="5">
    <source>
        <dbReference type="SAM" id="MobiDB-lite"/>
    </source>
</evidence>
<comment type="similarity">
    <text evidence="1">Belongs to the LytR/CpsA/Psr (LCP) family.</text>
</comment>
<keyword evidence="9" id="KW-1185">Reference proteome</keyword>
<dbReference type="InterPro" id="IPR050922">
    <property type="entry name" value="LytR/CpsA/Psr_CW_biosynth"/>
</dbReference>
<evidence type="ECO:0000256" key="1">
    <source>
        <dbReference type="ARBA" id="ARBA00006068"/>
    </source>
</evidence>
<keyword evidence="3" id="KW-0735">Signal-anchor</keyword>
<organism evidence="8 9">
    <name type="scientific">Lentibacillus juripiscarius</name>
    <dbReference type="NCBI Taxonomy" id="257446"/>
    <lineage>
        <taxon>Bacteria</taxon>
        <taxon>Bacillati</taxon>
        <taxon>Bacillota</taxon>
        <taxon>Bacilli</taxon>
        <taxon>Bacillales</taxon>
        <taxon>Bacillaceae</taxon>
        <taxon>Lentibacillus</taxon>
    </lineage>
</organism>
<dbReference type="RefSeq" id="WP_382392889.1">
    <property type="nucleotide sequence ID" value="NZ_JBHUNA010000018.1"/>
</dbReference>
<dbReference type="NCBIfam" id="TIGR00350">
    <property type="entry name" value="lytR_cpsA_psr"/>
    <property type="match status" value="1"/>
</dbReference>
<feature type="transmembrane region" description="Helical" evidence="6">
    <location>
        <begin position="20"/>
        <end position="39"/>
    </location>
</feature>
<reference evidence="9" key="1">
    <citation type="journal article" date="2019" name="Int. J. Syst. Evol. Microbiol.">
        <title>The Global Catalogue of Microorganisms (GCM) 10K type strain sequencing project: providing services to taxonomists for standard genome sequencing and annotation.</title>
        <authorList>
            <consortium name="The Broad Institute Genomics Platform"/>
            <consortium name="The Broad Institute Genome Sequencing Center for Infectious Disease"/>
            <person name="Wu L."/>
            <person name="Ma J."/>
        </authorList>
    </citation>
    <scope>NUCLEOTIDE SEQUENCE [LARGE SCALE GENOMIC DNA]</scope>
    <source>
        <strain evidence="9">TISTR 1535</strain>
    </source>
</reference>
<dbReference type="PANTHER" id="PTHR33392">
    <property type="entry name" value="POLYISOPRENYL-TEICHOIC ACID--PEPTIDOGLYCAN TEICHOIC ACID TRANSFERASE TAGU"/>
    <property type="match status" value="1"/>
</dbReference>
<evidence type="ECO:0000256" key="2">
    <source>
        <dbReference type="ARBA" id="ARBA00022692"/>
    </source>
</evidence>
<accession>A0ABW5V5E7</accession>
<evidence type="ECO:0000256" key="3">
    <source>
        <dbReference type="ARBA" id="ARBA00022968"/>
    </source>
</evidence>
<dbReference type="InterPro" id="IPR004474">
    <property type="entry name" value="LytR_CpsA_psr"/>
</dbReference>
<evidence type="ECO:0000313" key="8">
    <source>
        <dbReference type="EMBL" id="MFD2760920.1"/>
    </source>
</evidence>
<keyword evidence="2 6" id="KW-0812">Transmembrane</keyword>